<evidence type="ECO:0000313" key="2">
    <source>
        <dbReference type="Proteomes" id="UP000276133"/>
    </source>
</evidence>
<organism evidence="1 2">
    <name type="scientific">Brachionus plicatilis</name>
    <name type="common">Marine rotifer</name>
    <name type="synonym">Brachionus muelleri</name>
    <dbReference type="NCBI Taxonomy" id="10195"/>
    <lineage>
        <taxon>Eukaryota</taxon>
        <taxon>Metazoa</taxon>
        <taxon>Spiralia</taxon>
        <taxon>Gnathifera</taxon>
        <taxon>Rotifera</taxon>
        <taxon>Eurotatoria</taxon>
        <taxon>Monogononta</taxon>
        <taxon>Pseudotrocha</taxon>
        <taxon>Ploima</taxon>
        <taxon>Brachionidae</taxon>
        <taxon>Brachionus</taxon>
    </lineage>
</organism>
<dbReference type="AlphaFoldDB" id="A0A3M7SW96"/>
<accession>A0A3M7SW96</accession>
<dbReference type="EMBL" id="REGN01000699">
    <property type="protein sequence ID" value="RNA39868.1"/>
    <property type="molecule type" value="Genomic_DNA"/>
</dbReference>
<evidence type="ECO:0000313" key="1">
    <source>
        <dbReference type="EMBL" id="RNA39868.1"/>
    </source>
</evidence>
<reference evidence="1 2" key="1">
    <citation type="journal article" date="2018" name="Sci. Rep.">
        <title>Genomic signatures of local adaptation to the degree of environmental predictability in rotifers.</title>
        <authorList>
            <person name="Franch-Gras L."/>
            <person name="Hahn C."/>
            <person name="Garcia-Roger E.M."/>
            <person name="Carmona M.J."/>
            <person name="Serra M."/>
            <person name="Gomez A."/>
        </authorList>
    </citation>
    <scope>NUCLEOTIDE SEQUENCE [LARGE SCALE GENOMIC DNA]</scope>
    <source>
        <strain evidence="1">HYR1</strain>
    </source>
</reference>
<comment type="caution">
    <text evidence="1">The sequence shown here is derived from an EMBL/GenBank/DDBJ whole genome shotgun (WGS) entry which is preliminary data.</text>
</comment>
<proteinExistence type="predicted"/>
<sequence>MFPAAYILLQNKERETYIKAFTSNVKYYKCQIKKYQIFLITVKFSSKNLLCQYFSHFSGSLSTCDLTQS</sequence>
<keyword evidence="2" id="KW-1185">Reference proteome</keyword>
<gene>
    <name evidence="1" type="ORF">BpHYR1_010385</name>
</gene>
<protein>
    <submittedName>
        <fullName evidence="1">Uncharacterized protein</fullName>
    </submittedName>
</protein>
<dbReference type="Proteomes" id="UP000276133">
    <property type="component" value="Unassembled WGS sequence"/>
</dbReference>
<name>A0A3M7SW96_BRAPC</name>